<evidence type="ECO:0000259" key="2">
    <source>
        <dbReference type="Pfam" id="PF00419"/>
    </source>
</evidence>
<keyword evidence="1" id="KW-0732">Signal</keyword>
<dbReference type="PANTHER" id="PTHR33420:SF27">
    <property type="entry name" value="PROTEIN FIMG"/>
    <property type="match status" value="1"/>
</dbReference>
<evidence type="ECO:0000256" key="1">
    <source>
        <dbReference type="SAM" id="SignalP"/>
    </source>
</evidence>
<organism evidence="3 4">
    <name type="scientific">Serratia silvae</name>
    <dbReference type="NCBI Taxonomy" id="2824122"/>
    <lineage>
        <taxon>Bacteria</taxon>
        <taxon>Pseudomonadati</taxon>
        <taxon>Pseudomonadota</taxon>
        <taxon>Gammaproteobacteria</taxon>
        <taxon>Enterobacterales</taxon>
        <taxon>Yersiniaceae</taxon>
        <taxon>Serratia</taxon>
    </lineage>
</organism>
<protein>
    <submittedName>
        <fullName evidence="3">Type 1 fimbrial protein</fullName>
    </submittedName>
</protein>
<name>A0ABT0KDN8_9GAMM</name>
<evidence type="ECO:0000313" key="4">
    <source>
        <dbReference type="Proteomes" id="UP001165275"/>
    </source>
</evidence>
<reference evidence="3" key="1">
    <citation type="submission" date="2021-04" db="EMBL/GenBank/DDBJ databases">
        <title>Genome sequence of Serratia sp. arafor3.</title>
        <authorList>
            <person name="Besaury L."/>
        </authorList>
    </citation>
    <scope>NUCLEOTIDE SEQUENCE</scope>
    <source>
        <strain evidence="3">Arafor3</strain>
    </source>
</reference>
<keyword evidence="4" id="KW-1185">Reference proteome</keyword>
<accession>A0ABT0KDN8</accession>
<feature type="domain" description="Fimbrial-type adhesion" evidence="2">
    <location>
        <begin position="33"/>
        <end position="176"/>
    </location>
</feature>
<proteinExistence type="predicted"/>
<dbReference type="InterPro" id="IPR008966">
    <property type="entry name" value="Adhesion_dom_sf"/>
</dbReference>
<dbReference type="InterPro" id="IPR036937">
    <property type="entry name" value="Adhesion_dom_fimbrial_sf"/>
</dbReference>
<dbReference type="Gene3D" id="2.60.40.1090">
    <property type="entry name" value="Fimbrial-type adhesion domain"/>
    <property type="match status" value="1"/>
</dbReference>
<dbReference type="InterPro" id="IPR000259">
    <property type="entry name" value="Adhesion_dom_fimbrial"/>
</dbReference>
<dbReference type="RefSeq" id="WP_248946303.1">
    <property type="nucleotide sequence ID" value="NZ_CBCSGY010000105.1"/>
</dbReference>
<gene>
    <name evidence="3" type="ORF">KAJ71_14035</name>
</gene>
<sequence length="180" mass="18787">MDINKLFKTTALCLALGGMGISGAALANQATLHITGTVKASPCVIDTDDANKTVPLGDIQASNLFADNSHSGWADFTITLKDCPAATNRVVATFSGTPADENPNMYKNDGDADSVQIELVDKAETLKLGKGATMKVEVGAITPKQAIYNLRARAYSTAGNVTPGSISAAVTIGFVYEYEP</sequence>
<dbReference type="EMBL" id="JAGQDC010000010">
    <property type="protein sequence ID" value="MCL1030135.1"/>
    <property type="molecule type" value="Genomic_DNA"/>
</dbReference>
<feature type="signal peptide" evidence="1">
    <location>
        <begin position="1"/>
        <end position="27"/>
    </location>
</feature>
<dbReference type="InterPro" id="IPR050263">
    <property type="entry name" value="Bact_Fimbrial_Adh_Pro"/>
</dbReference>
<evidence type="ECO:0000313" key="3">
    <source>
        <dbReference type="EMBL" id="MCL1030135.1"/>
    </source>
</evidence>
<dbReference type="Pfam" id="PF00419">
    <property type="entry name" value="Fimbrial"/>
    <property type="match status" value="1"/>
</dbReference>
<dbReference type="SUPFAM" id="SSF49401">
    <property type="entry name" value="Bacterial adhesins"/>
    <property type="match status" value="1"/>
</dbReference>
<feature type="chain" id="PRO_5046427765" evidence="1">
    <location>
        <begin position="28"/>
        <end position="180"/>
    </location>
</feature>
<dbReference type="PANTHER" id="PTHR33420">
    <property type="entry name" value="FIMBRIAL SUBUNIT ELFA-RELATED"/>
    <property type="match status" value="1"/>
</dbReference>
<dbReference type="Proteomes" id="UP001165275">
    <property type="component" value="Unassembled WGS sequence"/>
</dbReference>
<comment type="caution">
    <text evidence="3">The sequence shown here is derived from an EMBL/GenBank/DDBJ whole genome shotgun (WGS) entry which is preliminary data.</text>
</comment>